<dbReference type="OrthoDB" id="1896086at2759"/>
<evidence type="ECO:0000313" key="4">
    <source>
        <dbReference type="Proteomes" id="UP000235023"/>
    </source>
</evidence>
<keyword evidence="2" id="KW-0472">Membrane</keyword>
<evidence type="ECO:0000256" key="1">
    <source>
        <dbReference type="SAM" id="MobiDB-lite"/>
    </source>
</evidence>
<feature type="region of interest" description="Disordered" evidence="1">
    <location>
        <begin position="470"/>
        <end position="495"/>
    </location>
</feature>
<keyword evidence="4" id="KW-1185">Reference proteome</keyword>
<name>A0A2J5I830_9EURO</name>
<accession>A0A2J5I830</accession>
<organism evidence="3 4">
    <name type="scientific">Aspergillus taichungensis</name>
    <dbReference type="NCBI Taxonomy" id="482145"/>
    <lineage>
        <taxon>Eukaryota</taxon>
        <taxon>Fungi</taxon>
        <taxon>Dikarya</taxon>
        <taxon>Ascomycota</taxon>
        <taxon>Pezizomycotina</taxon>
        <taxon>Eurotiomycetes</taxon>
        <taxon>Eurotiomycetidae</taxon>
        <taxon>Eurotiales</taxon>
        <taxon>Aspergillaceae</taxon>
        <taxon>Aspergillus</taxon>
        <taxon>Aspergillus subgen. Circumdati</taxon>
    </lineage>
</organism>
<gene>
    <name evidence="3" type="ORF">BDW42DRAFT_159502</name>
</gene>
<keyword evidence="2" id="KW-1133">Transmembrane helix</keyword>
<feature type="compositionally biased region" description="Basic and acidic residues" evidence="1">
    <location>
        <begin position="470"/>
        <end position="482"/>
    </location>
</feature>
<evidence type="ECO:0000313" key="3">
    <source>
        <dbReference type="EMBL" id="PLN86176.1"/>
    </source>
</evidence>
<dbReference type="AlphaFoldDB" id="A0A2J5I830"/>
<sequence>MSVVRRIYKSCRLRSELIHRNNNNKHNQPDTMRGTQTLLALAGLFPLALGDAVTFTLGNPNDYQVTGTNIAVPTGDTLEILGNGKADYGVDVAISDEMKNKIQETIKNDCEDQLNSECFVKIRQIIEKPETELQTRFAPLVPLAILGALMAVGVGWYLEKSEEKYQPFHVPPHVISSASSLATASEIVVFPTEGAQPITITASPIPTASATATATVTTYKDDADGHKKGDVGIVIPEDIAQMLDDYLGKEQTGNCPDGEDFEKKKARDLGGLSGSVCGAELTMMNNAIAGTMLTIMGTQIPPRIKGDAVRAMNQAIAFVRSHSGSLRMTADQAAKVAEFLYPLVWQKMVNGQALKGTNVIPQDSIDTENDDECDNDKKHTATNCNVGCAAAGRLIECSTKCSRATACSSTSGVTTTTAFEPWTAIPYPLATATGKPPRAECQSDKPSDFGMQFFTDKIYGGFCDNVSKDEKSETTVDKDGKTLNKRMPPPTHDPAQFTLGFEPNKDGGDCRLQCGEAFDLMGGSCGAQNNLNMGGKVDVGCGTYSYSISRPEEPEPEPEPELKLSDRVCFDKWRHNDVPSYSEGSDWWNDILTRSCDDHGEDAKVTPDNMISTMPNGWLNNPFIWTGAVWIKGCEAEGNSQSLQQPLPNDSSVTCRSLILNNYLKCNNGGTGGHIDAGCVRYTFMPKGPTKEDDVGIEEDMFKG</sequence>
<evidence type="ECO:0000256" key="2">
    <source>
        <dbReference type="SAM" id="Phobius"/>
    </source>
</evidence>
<keyword evidence="2" id="KW-0812">Transmembrane</keyword>
<reference evidence="4" key="1">
    <citation type="submission" date="2017-12" db="EMBL/GenBank/DDBJ databases">
        <authorList>
            <consortium name="DOE Joint Genome Institute"/>
            <person name="Mondo S.J."/>
            <person name="Kjaerbolling I."/>
            <person name="Vesth T.C."/>
            <person name="Frisvad J.C."/>
            <person name="Nybo J.L."/>
            <person name="Theobald S."/>
            <person name="Kuo A."/>
            <person name="Bowyer P."/>
            <person name="Matsuda Y."/>
            <person name="Lyhne E.K."/>
            <person name="Kogle M.E."/>
            <person name="Clum A."/>
            <person name="Lipzen A."/>
            <person name="Salamov A."/>
            <person name="Ngan C.Y."/>
            <person name="Daum C."/>
            <person name="Chiniquy J."/>
            <person name="Barry K."/>
            <person name="LaButti K."/>
            <person name="Haridas S."/>
            <person name="Simmons B.A."/>
            <person name="Magnuson J.K."/>
            <person name="Mortensen U.H."/>
            <person name="Larsen T.O."/>
            <person name="Grigoriev I.V."/>
            <person name="Baker S.E."/>
            <person name="Andersen M.R."/>
            <person name="Nordberg H.P."/>
            <person name="Cantor M.N."/>
            <person name="Hua S.X."/>
        </authorList>
    </citation>
    <scope>NUCLEOTIDE SEQUENCE [LARGE SCALE GENOMIC DNA]</scope>
    <source>
        <strain evidence="4">IBT 19404</strain>
    </source>
</reference>
<feature type="transmembrane region" description="Helical" evidence="2">
    <location>
        <begin position="137"/>
        <end position="158"/>
    </location>
</feature>
<proteinExistence type="predicted"/>
<protein>
    <submittedName>
        <fullName evidence="3">Uncharacterized protein</fullName>
    </submittedName>
</protein>
<dbReference type="EMBL" id="KZ559500">
    <property type="protein sequence ID" value="PLN86176.1"/>
    <property type="molecule type" value="Genomic_DNA"/>
</dbReference>
<dbReference type="Proteomes" id="UP000235023">
    <property type="component" value="Unassembled WGS sequence"/>
</dbReference>